<dbReference type="Pfam" id="PF00646">
    <property type="entry name" value="F-box"/>
    <property type="match status" value="1"/>
</dbReference>
<dbReference type="Pfam" id="PF03478">
    <property type="entry name" value="Beta-prop_KIB1-4"/>
    <property type="match status" value="1"/>
</dbReference>
<accession>A0AB32V3P7</accession>
<dbReference type="InterPro" id="IPR050942">
    <property type="entry name" value="F-box_BR-signaling"/>
</dbReference>
<proteinExistence type="predicted"/>
<evidence type="ECO:0000259" key="1">
    <source>
        <dbReference type="Pfam" id="PF00646"/>
    </source>
</evidence>
<dbReference type="AlphaFoldDB" id="A0AB32V3P7"/>
<dbReference type="PANTHER" id="PTHR44259">
    <property type="entry name" value="OS07G0183000 PROTEIN-RELATED"/>
    <property type="match status" value="1"/>
</dbReference>
<dbReference type="RefSeq" id="XP_007027174.2">
    <property type="nucleotide sequence ID" value="XM_007027112.2"/>
</dbReference>
<protein>
    <submittedName>
        <fullName evidence="4">F-box protein SKIP23</fullName>
    </submittedName>
</protein>
<feature type="domain" description="KIB1-4 beta-propeller" evidence="2">
    <location>
        <begin position="74"/>
        <end position="358"/>
    </location>
</feature>
<dbReference type="InterPro" id="IPR036047">
    <property type="entry name" value="F-box-like_dom_sf"/>
</dbReference>
<evidence type="ECO:0000313" key="3">
    <source>
        <dbReference type="Proteomes" id="UP000694886"/>
    </source>
</evidence>
<dbReference type="InterPro" id="IPR001810">
    <property type="entry name" value="F-box_dom"/>
</dbReference>
<dbReference type="GeneID" id="18597867"/>
<evidence type="ECO:0000259" key="2">
    <source>
        <dbReference type="Pfam" id="PF03478"/>
    </source>
</evidence>
<dbReference type="Proteomes" id="UP000694886">
    <property type="component" value="Chromosome 5"/>
</dbReference>
<feature type="domain" description="F-box" evidence="1">
    <location>
        <begin position="8"/>
        <end position="45"/>
    </location>
</feature>
<reference evidence="4" key="2">
    <citation type="submission" date="2025-08" db="UniProtKB">
        <authorList>
            <consortium name="RefSeq"/>
        </authorList>
    </citation>
    <scope>IDENTIFICATION</scope>
</reference>
<dbReference type="Gene3D" id="1.20.1280.50">
    <property type="match status" value="1"/>
</dbReference>
<dbReference type="PANTHER" id="PTHR44259:SF93">
    <property type="entry name" value="PROTEIN, PUTATIVE (DUF295)-RELATED"/>
    <property type="match status" value="1"/>
</dbReference>
<gene>
    <name evidence="4" type="primary">LOC18597867</name>
</gene>
<organism evidence="3 4">
    <name type="scientific">Theobroma cacao</name>
    <name type="common">Cacao</name>
    <name type="synonym">Cocoa</name>
    <dbReference type="NCBI Taxonomy" id="3641"/>
    <lineage>
        <taxon>Eukaryota</taxon>
        <taxon>Viridiplantae</taxon>
        <taxon>Streptophyta</taxon>
        <taxon>Embryophyta</taxon>
        <taxon>Tracheophyta</taxon>
        <taxon>Spermatophyta</taxon>
        <taxon>Magnoliopsida</taxon>
        <taxon>eudicotyledons</taxon>
        <taxon>Gunneridae</taxon>
        <taxon>Pentapetalae</taxon>
        <taxon>rosids</taxon>
        <taxon>malvids</taxon>
        <taxon>Malvales</taxon>
        <taxon>Malvaceae</taxon>
        <taxon>Byttnerioideae</taxon>
        <taxon>Theobroma</taxon>
    </lineage>
</organism>
<dbReference type="Gramene" id="Tc05v2_t004450.1">
    <property type="protein sequence ID" value="Tc05v2_p004450.1"/>
    <property type="gene ID" value="Tc05v2_g004450"/>
</dbReference>
<dbReference type="SUPFAM" id="SSF81383">
    <property type="entry name" value="F-box domain"/>
    <property type="match status" value="1"/>
</dbReference>
<name>A0AB32V3P7_THECC</name>
<reference evidence="3" key="1">
    <citation type="journal article" date="1997" name="Nucleic Acids Res.">
        <title>tRNAscan-SE: a program for improved detection of transfer RNA genes in genomic sequence.</title>
        <authorList>
            <person name="Lowe T.M."/>
            <person name="Eddy S.R."/>
        </authorList>
    </citation>
    <scope>NUCLEOTIDE SEQUENCE [LARGE SCALE GENOMIC DNA]</scope>
    <source>
        <strain evidence="3">r\B97-61/B2</strain>
    </source>
</reference>
<dbReference type="KEGG" id="tcc:18597867"/>
<evidence type="ECO:0000313" key="4">
    <source>
        <dbReference type="RefSeq" id="XP_007027174.2"/>
    </source>
</evidence>
<dbReference type="InterPro" id="IPR005174">
    <property type="entry name" value="KIB1-4_b-propeller"/>
</dbReference>
<sequence>MKNAKADWKNLPTLPLFLILQKLDVPDNLVRFGVVCKYWHSVFNNFLDSKRRSSLTLVPMLLIPSKKRNIGRKLYSLQAKAKIYSIGLPESHTKRSFSCCYGWLAAVDKKLVITLLNPFKGGITIDLPEIEIETYQRSSLGYQHDIKKVFLSVDPLLHPDDYIVVTIYSIYSKLAFYKPGQRSWIYLDKNIMLIHDVIFYKNLVYAIGSWNKIVSFDVNIDNLDDTWKSPNLKTVISAQYQRLKDYIYRAHLFESSKGDLFSIYREWGVVDDNDHLVRFTKNFKVYKLVLDDQSGELLEEKEVKNINGDIVFVGNNQTLVVSALDFPEAQPNSIYFTDDYFIGSYYKPYGPRDIGFFNLKNGSMGKHYQFEPQHTFLSPYIWILPSVKFKLSSA</sequence>
<dbReference type="CDD" id="cd09917">
    <property type="entry name" value="F-box_SF"/>
    <property type="match status" value="1"/>
</dbReference>